<name>A0A926EVL9_9FIRM</name>
<comment type="caution">
    <text evidence="2">The sequence shown here is derived from an EMBL/GenBank/DDBJ whole genome shotgun (WGS) entry which is preliminary data.</text>
</comment>
<keyword evidence="3" id="KW-1185">Reference proteome</keyword>
<gene>
    <name evidence="2" type="ORF">H8707_03885</name>
</gene>
<reference evidence="2" key="1">
    <citation type="submission" date="2020-08" db="EMBL/GenBank/DDBJ databases">
        <title>Genome public.</title>
        <authorList>
            <person name="Liu C."/>
            <person name="Sun Q."/>
        </authorList>
    </citation>
    <scope>NUCLEOTIDE SEQUENCE</scope>
    <source>
        <strain evidence="2">BX21</strain>
    </source>
</reference>
<dbReference type="RefSeq" id="WP_262428835.1">
    <property type="nucleotide sequence ID" value="NZ_JACRTG010000010.1"/>
</dbReference>
<feature type="coiled-coil region" evidence="1">
    <location>
        <begin position="363"/>
        <end position="390"/>
    </location>
</feature>
<evidence type="ECO:0000313" key="2">
    <source>
        <dbReference type="EMBL" id="MBC8587377.1"/>
    </source>
</evidence>
<dbReference type="EMBL" id="JACRTG010000010">
    <property type="protein sequence ID" value="MBC8587377.1"/>
    <property type="molecule type" value="Genomic_DNA"/>
</dbReference>
<dbReference type="AlphaFoldDB" id="A0A926EVL9"/>
<keyword evidence="1" id="KW-0175">Coiled coil</keyword>
<evidence type="ECO:0000256" key="1">
    <source>
        <dbReference type="SAM" id="Coils"/>
    </source>
</evidence>
<proteinExistence type="predicted"/>
<evidence type="ECO:0000313" key="3">
    <source>
        <dbReference type="Proteomes" id="UP000601171"/>
    </source>
</evidence>
<protein>
    <submittedName>
        <fullName evidence="2">Uncharacterized protein</fullName>
    </submittedName>
</protein>
<accession>A0A926EVL9</accession>
<organism evidence="2 3">
    <name type="scientific">Paratissierella segnis</name>
    <dbReference type="NCBI Taxonomy" id="2763679"/>
    <lineage>
        <taxon>Bacteria</taxon>
        <taxon>Bacillati</taxon>
        <taxon>Bacillota</taxon>
        <taxon>Tissierellia</taxon>
        <taxon>Tissierellales</taxon>
        <taxon>Tissierellaceae</taxon>
        <taxon>Paratissierella</taxon>
    </lineage>
</organism>
<sequence>MAKVMNIGVLDVVDIKEELAKEITELQNIGLLIESDKSQALLGNCKKTNIGFTLKMSSDAKIILKNGEVKLDNDFLTGLLDPVIFLVNGNMIIKGDVDIKLFDEKVYKILLNGVLECPKKLKGIVELKSTINGMTNYYSSDYKYFSNNVRLNNRFLKGLKANSKLSFNTLMIVDEIDLNLFREKISNIEILNKLILLDEYEDNILEYVNDYYEVNLVIIPKGKNGIKYFDKDIRIDDNFIKKLDNDVLYVDGDVEIYLKEDLEINKYIKYLISDSVICNEKCFTQINDILADDVKVEIIEGKLIKNNGKMNLSPEFDEKVTIKNMGKIVIDEDVNENNFNEMVSEIINYGAIAVSKDKMSLVKNKVNKNYGNVKELIREEEEDKENLDEDVLYNSIGELKL</sequence>
<dbReference type="Proteomes" id="UP000601171">
    <property type="component" value="Unassembled WGS sequence"/>
</dbReference>